<dbReference type="STRING" id="4529.A0A0E0R0S6"/>
<reference evidence="1" key="2">
    <citation type="submission" date="2015-06" db="UniProtKB">
        <authorList>
            <consortium name="EnsemblPlants"/>
        </authorList>
    </citation>
    <scope>IDENTIFICATION</scope>
</reference>
<evidence type="ECO:0000313" key="1">
    <source>
        <dbReference type="EnsemblPlants" id="ORUFI10G15130.1"/>
    </source>
</evidence>
<dbReference type="EnsemblPlants" id="ORUFI10G15130.1">
    <property type="protein sequence ID" value="ORUFI10G15130.1"/>
    <property type="gene ID" value="ORUFI10G15130"/>
</dbReference>
<name>A0A0E0R0S6_ORYRU</name>
<reference evidence="2" key="1">
    <citation type="submission" date="2013-06" db="EMBL/GenBank/DDBJ databases">
        <authorList>
            <person name="Zhao Q."/>
        </authorList>
    </citation>
    <scope>NUCLEOTIDE SEQUENCE</scope>
    <source>
        <strain evidence="2">cv. W1943</strain>
    </source>
</reference>
<dbReference type="Pfam" id="PF12023">
    <property type="entry name" value="DUF3511"/>
    <property type="match status" value="1"/>
</dbReference>
<dbReference type="AlphaFoldDB" id="A0A0E0R0S6"/>
<evidence type="ECO:0000313" key="2">
    <source>
        <dbReference type="Proteomes" id="UP000008022"/>
    </source>
</evidence>
<proteinExistence type="predicted"/>
<dbReference type="Gramene" id="ORUFI10G15130.1">
    <property type="protein sequence ID" value="ORUFI10G15130.1"/>
    <property type="gene ID" value="ORUFI10G15130"/>
</dbReference>
<dbReference type="Proteomes" id="UP000008022">
    <property type="component" value="Unassembled WGS sequence"/>
</dbReference>
<keyword evidence="2" id="KW-1185">Reference proteome</keyword>
<accession>A0A0E0R0S6</accession>
<organism evidence="1 2">
    <name type="scientific">Oryza rufipogon</name>
    <name type="common">Brownbeard rice</name>
    <name type="synonym">Asian wild rice</name>
    <dbReference type="NCBI Taxonomy" id="4529"/>
    <lineage>
        <taxon>Eukaryota</taxon>
        <taxon>Viridiplantae</taxon>
        <taxon>Streptophyta</taxon>
        <taxon>Embryophyta</taxon>
        <taxon>Tracheophyta</taxon>
        <taxon>Spermatophyta</taxon>
        <taxon>Magnoliopsida</taxon>
        <taxon>Liliopsida</taxon>
        <taxon>Poales</taxon>
        <taxon>Poaceae</taxon>
        <taxon>BOP clade</taxon>
        <taxon>Oryzoideae</taxon>
        <taxon>Oryzeae</taxon>
        <taxon>Oryzinae</taxon>
        <taxon>Oryza</taxon>
    </lineage>
</organism>
<sequence length="142" mass="16114">MAAHRQHLQSQLWRLVDTAYGIKKFDPERRGRRVVSYKAYSVEGKIKASRACVQVKEVGKNASEERLIVVSSQEIPDDPVSPTIEALILLRSKAAEQIHGREDYRRLSGLTGYPGGSVELRIPNSYLESVTVCHWCWWCQSS</sequence>
<dbReference type="InterPro" id="IPR021899">
    <property type="entry name" value="DUF3511"/>
</dbReference>
<protein>
    <submittedName>
        <fullName evidence="1">Uncharacterized protein</fullName>
    </submittedName>
</protein>
<dbReference type="HOGENOM" id="CLU_1819015_0_0_1"/>